<dbReference type="EMBL" id="LASV01000349">
    <property type="protein sequence ID" value="KKA19436.1"/>
    <property type="molecule type" value="Genomic_DNA"/>
</dbReference>
<reference evidence="2 3" key="1">
    <citation type="submission" date="2015-04" db="EMBL/GenBank/DDBJ databases">
        <authorList>
            <person name="Heijne W.H."/>
            <person name="Fedorova N.D."/>
            <person name="Nierman W.C."/>
            <person name="Vollebregt A.W."/>
            <person name="Zhao Z."/>
            <person name="Wu L."/>
            <person name="Kumar M."/>
            <person name="Stam H."/>
            <person name="van den Berg M.A."/>
            <person name="Pel H.J."/>
        </authorList>
    </citation>
    <scope>NUCLEOTIDE SEQUENCE [LARGE SCALE GENOMIC DNA]</scope>
    <source>
        <strain evidence="2 3">CBS 393.64</strain>
    </source>
</reference>
<feature type="compositionally biased region" description="Basic and acidic residues" evidence="1">
    <location>
        <begin position="731"/>
        <end position="745"/>
    </location>
</feature>
<feature type="region of interest" description="Disordered" evidence="1">
    <location>
        <begin position="608"/>
        <end position="684"/>
    </location>
</feature>
<evidence type="ECO:0000313" key="2">
    <source>
        <dbReference type="EMBL" id="KKA19436.1"/>
    </source>
</evidence>
<name>A0A0F4YNK0_RASE3</name>
<evidence type="ECO:0000313" key="3">
    <source>
        <dbReference type="Proteomes" id="UP000053958"/>
    </source>
</evidence>
<keyword evidence="3" id="KW-1185">Reference proteome</keyword>
<sequence>MLSQYVCTYPLASSELKPADSGQVWGSNPSSSQTIIILDRQGNQTPRRPYDNSAINIRPSRSSLLVREFLLFISFYVYPPWSSKVKGYLCTYTPCPTNSNRRKHPFQCLPGEALFDKIDVADRLPLATCPAHIVAKAAGATDHDSHSADLVLDLHVDQRVGVGPTGEHLHRGARAVDLLGVPRPRDEEQDAQNLASTLHTKDGRHPGANPLKVLRRLDDPHEGDSTSGHGAIGESGNEMAYKRHMMRDAHTRREQEKGSVGIKIVNASIRSFGERGQQDPSANAFLGAFVKLVLTWLEPPRPCHLQGDPHSIAGQGFNCGRSPSLAQISDNNDDETCESLDDGQSDAASRLFQGITYLEAPQDQSTKQEVLMWSLTQVVPESDESRQHKRDVEVEKRFVECMSQGRERVEGQSNKATDSLIAIREQGQGMGDGLEDDNAREPTMKEIQGIERQPQERNQGIVSTGQEDERNQVDGSHGAGSIPDDAGYGTFGLTEGSFNDAEGDIEGHQGRETDCLKTTRKGAHADGTGQLEFAVVSSAEQRGVDDMLLQPGHPVIPSSKVPLRIIVETGEASELSLSGQRLPERQEGSRDSRHSWCQTVLAAGFEKKGKRISQDETSSLKMKEKPRTSTAKERSTRLGCLQYETDSPAGDDDLVDSGRTGCKRNNHGDKKQKKKKAQRGDIQRRPKPGDCLLLLFICKGLSTTTHDGAVGTVKWMWIKLRQASHLGEKQEMTINLKRDQQPDRRRWPRQRLRTDGDAAADRSTSDGDSALGRIARNAAVETDGWTSHLSWPKLPGEAKLTKGRLASARAPIRTLKRSKPQERIAQRVVANRGTSTPPGWRQLSP</sequence>
<dbReference type="RefSeq" id="XP_013326048.1">
    <property type="nucleotide sequence ID" value="XM_013470594.1"/>
</dbReference>
<feature type="compositionally biased region" description="Polar residues" evidence="1">
    <location>
        <begin position="456"/>
        <end position="465"/>
    </location>
</feature>
<evidence type="ECO:0000256" key="1">
    <source>
        <dbReference type="SAM" id="MobiDB-lite"/>
    </source>
</evidence>
<feature type="compositionally biased region" description="Basic and acidic residues" evidence="1">
    <location>
        <begin position="582"/>
        <end position="594"/>
    </location>
</feature>
<protein>
    <submittedName>
        <fullName evidence="2">Uncharacterized protein</fullName>
    </submittedName>
</protein>
<organism evidence="2 3">
    <name type="scientific">Rasamsonia emersonii (strain ATCC 16479 / CBS 393.64 / IMI 116815)</name>
    <dbReference type="NCBI Taxonomy" id="1408163"/>
    <lineage>
        <taxon>Eukaryota</taxon>
        <taxon>Fungi</taxon>
        <taxon>Dikarya</taxon>
        <taxon>Ascomycota</taxon>
        <taxon>Pezizomycotina</taxon>
        <taxon>Eurotiomycetes</taxon>
        <taxon>Eurotiomycetidae</taxon>
        <taxon>Eurotiales</taxon>
        <taxon>Trichocomaceae</taxon>
        <taxon>Rasamsonia</taxon>
    </lineage>
</organism>
<feature type="compositionally biased region" description="Basic residues" evidence="1">
    <location>
        <begin position="661"/>
        <end position="677"/>
    </location>
</feature>
<feature type="region of interest" description="Disordered" evidence="1">
    <location>
        <begin position="186"/>
        <end position="239"/>
    </location>
</feature>
<feature type="region of interest" description="Disordered" evidence="1">
    <location>
        <begin position="731"/>
        <end position="769"/>
    </location>
</feature>
<gene>
    <name evidence="2" type="ORF">T310_6582</name>
</gene>
<feature type="compositionally biased region" description="Basic and acidic residues" evidence="1">
    <location>
        <begin position="752"/>
        <end position="765"/>
    </location>
</feature>
<accession>A0A0F4YNK0</accession>
<dbReference type="GeneID" id="25318883"/>
<dbReference type="Proteomes" id="UP000053958">
    <property type="component" value="Unassembled WGS sequence"/>
</dbReference>
<feature type="compositionally biased region" description="Basic and acidic residues" evidence="1">
    <location>
        <begin position="621"/>
        <end position="636"/>
    </location>
</feature>
<feature type="region of interest" description="Disordered" evidence="1">
    <location>
        <begin position="576"/>
        <end position="595"/>
    </location>
</feature>
<feature type="compositionally biased region" description="Polar residues" evidence="1">
    <location>
        <begin position="832"/>
        <end position="845"/>
    </location>
</feature>
<proteinExistence type="predicted"/>
<comment type="caution">
    <text evidence="2">The sequence shown here is derived from an EMBL/GenBank/DDBJ whole genome shotgun (WGS) entry which is preliminary data.</text>
</comment>
<dbReference type="AlphaFoldDB" id="A0A0F4YNK0"/>
<feature type="region of interest" description="Disordered" evidence="1">
    <location>
        <begin position="816"/>
        <end position="845"/>
    </location>
</feature>
<feature type="compositionally biased region" description="Basic and acidic residues" evidence="1">
    <location>
        <begin position="215"/>
        <end position="224"/>
    </location>
</feature>
<feature type="compositionally biased region" description="Acidic residues" evidence="1">
    <location>
        <begin position="331"/>
        <end position="343"/>
    </location>
</feature>
<feature type="region of interest" description="Disordered" evidence="1">
    <location>
        <begin position="324"/>
        <end position="343"/>
    </location>
</feature>
<feature type="region of interest" description="Disordered" evidence="1">
    <location>
        <begin position="446"/>
        <end position="486"/>
    </location>
</feature>